<dbReference type="Proteomes" id="UP001062846">
    <property type="component" value="Chromosome 5"/>
</dbReference>
<accession>A0ACC0NVQ2</accession>
<comment type="caution">
    <text evidence="1">The sequence shown here is derived from an EMBL/GenBank/DDBJ whole genome shotgun (WGS) entry which is preliminary data.</text>
</comment>
<organism evidence="1 2">
    <name type="scientific">Rhododendron molle</name>
    <name type="common">Chinese azalea</name>
    <name type="synonym">Azalea mollis</name>
    <dbReference type="NCBI Taxonomy" id="49168"/>
    <lineage>
        <taxon>Eukaryota</taxon>
        <taxon>Viridiplantae</taxon>
        <taxon>Streptophyta</taxon>
        <taxon>Embryophyta</taxon>
        <taxon>Tracheophyta</taxon>
        <taxon>Spermatophyta</taxon>
        <taxon>Magnoliopsida</taxon>
        <taxon>eudicotyledons</taxon>
        <taxon>Gunneridae</taxon>
        <taxon>Pentapetalae</taxon>
        <taxon>asterids</taxon>
        <taxon>Ericales</taxon>
        <taxon>Ericaceae</taxon>
        <taxon>Ericoideae</taxon>
        <taxon>Rhodoreae</taxon>
        <taxon>Rhododendron</taxon>
    </lineage>
</organism>
<protein>
    <submittedName>
        <fullName evidence="1">Uncharacterized protein</fullName>
    </submittedName>
</protein>
<reference evidence="1" key="1">
    <citation type="submission" date="2022-02" db="EMBL/GenBank/DDBJ databases">
        <title>Plant Genome Project.</title>
        <authorList>
            <person name="Zhang R.-G."/>
        </authorList>
    </citation>
    <scope>NUCLEOTIDE SEQUENCE</scope>
    <source>
        <strain evidence="1">AT1</strain>
    </source>
</reference>
<evidence type="ECO:0000313" key="1">
    <source>
        <dbReference type="EMBL" id="KAI8557071.1"/>
    </source>
</evidence>
<evidence type="ECO:0000313" key="2">
    <source>
        <dbReference type="Proteomes" id="UP001062846"/>
    </source>
</evidence>
<dbReference type="EMBL" id="CM046392">
    <property type="protein sequence ID" value="KAI8557071.1"/>
    <property type="molecule type" value="Genomic_DNA"/>
</dbReference>
<keyword evidence="2" id="KW-1185">Reference proteome</keyword>
<proteinExistence type="predicted"/>
<sequence>MVTVGPLFQISPKTKGGLQLRSSETMEKKVACVAVLMCMVVAAPHAKAAISCSQVVSSPLKIGSVG</sequence>
<name>A0ACC0NVQ2_RHOML</name>
<gene>
    <name evidence="1" type="ORF">RHMOL_Rhmol05G0306000</name>
</gene>